<gene>
    <name evidence="2" type="ORF">EVOR1521_LOCUS14622</name>
</gene>
<feature type="region of interest" description="Disordered" evidence="1">
    <location>
        <begin position="170"/>
        <end position="189"/>
    </location>
</feature>
<evidence type="ECO:0000256" key="1">
    <source>
        <dbReference type="SAM" id="MobiDB-lite"/>
    </source>
</evidence>
<name>A0AA36ILX4_9DINO</name>
<organism evidence="2 3">
    <name type="scientific">Effrenium voratum</name>
    <dbReference type="NCBI Taxonomy" id="2562239"/>
    <lineage>
        <taxon>Eukaryota</taxon>
        <taxon>Sar</taxon>
        <taxon>Alveolata</taxon>
        <taxon>Dinophyceae</taxon>
        <taxon>Suessiales</taxon>
        <taxon>Symbiodiniaceae</taxon>
        <taxon>Effrenium</taxon>
    </lineage>
</organism>
<dbReference type="EMBL" id="CAUJNA010001777">
    <property type="protein sequence ID" value="CAJ1388864.1"/>
    <property type="molecule type" value="Genomic_DNA"/>
</dbReference>
<evidence type="ECO:0000313" key="3">
    <source>
        <dbReference type="Proteomes" id="UP001178507"/>
    </source>
</evidence>
<accession>A0AA36ILX4</accession>
<evidence type="ECO:0000313" key="2">
    <source>
        <dbReference type="EMBL" id="CAJ1388864.1"/>
    </source>
</evidence>
<dbReference type="Proteomes" id="UP001178507">
    <property type="component" value="Unassembled WGS sequence"/>
</dbReference>
<dbReference type="AlphaFoldDB" id="A0AA36ILX4"/>
<feature type="region of interest" description="Disordered" evidence="1">
    <location>
        <begin position="132"/>
        <end position="155"/>
    </location>
</feature>
<protein>
    <submittedName>
        <fullName evidence="2">Uncharacterized protein</fullName>
    </submittedName>
</protein>
<keyword evidence="3" id="KW-1185">Reference proteome</keyword>
<feature type="region of interest" description="Disordered" evidence="1">
    <location>
        <begin position="225"/>
        <end position="244"/>
    </location>
</feature>
<comment type="caution">
    <text evidence="2">The sequence shown here is derived from an EMBL/GenBank/DDBJ whole genome shotgun (WGS) entry which is preliminary data.</text>
</comment>
<sequence length="244" mass="26177">MEHSTQALEDQLQETVMAKLEDILVKHENDLWRRGQEAIAQLQPDRKKVMSCLQELQTRQAELMAQQEEMSRELLGISSKLDWFVGECTQAMSGLGSSEPLDIRDVYAGTEGVPNGFDDILVDSSGGQALPPLLLSGVTPPSGSSPEGRIPDSARAQDVCQSGILAELGGTASFPPEVEGPRTPPRQSPAILSLASALTPLQTPPPERRGPPRLSLAAHLDDKETKLPKLRADAPAFVPGEACG</sequence>
<reference evidence="2" key="1">
    <citation type="submission" date="2023-08" db="EMBL/GenBank/DDBJ databases">
        <authorList>
            <person name="Chen Y."/>
            <person name="Shah S."/>
            <person name="Dougan E. K."/>
            <person name="Thang M."/>
            <person name="Chan C."/>
        </authorList>
    </citation>
    <scope>NUCLEOTIDE SEQUENCE</scope>
</reference>
<proteinExistence type="predicted"/>